<dbReference type="EMBL" id="JAEKNR010000013">
    <property type="protein sequence ID" value="MBJ7596632.1"/>
    <property type="molecule type" value="Genomic_DNA"/>
</dbReference>
<dbReference type="Gene3D" id="3.90.550.10">
    <property type="entry name" value="Spore Coat Polysaccharide Biosynthesis Protein SpsA, Chain A"/>
    <property type="match status" value="1"/>
</dbReference>
<dbReference type="EC" id="2.7.7.74" evidence="4"/>
<evidence type="ECO:0000313" key="14">
    <source>
        <dbReference type="Proteomes" id="UP000612893"/>
    </source>
</evidence>
<evidence type="ECO:0000256" key="10">
    <source>
        <dbReference type="RuleBase" id="RU003750"/>
    </source>
</evidence>
<dbReference type="Proteomes" id="UP000612893">
    <property type="component" value="Unassembled WGS sequence"/>
</dbReference>
<dbReference type="InterPro" id="IPR050065">
    <property type="entry name" value="GlmU-like"/>
</dbReference>
<evidence type="ECO:0000256" key="8">
    <source>
        <dbReference type="ARBA" id="ARBA00022695"/>
    </source>
</evidence>
<keyword evidence="11" id="KW-0472">Membrane</keyword>
<comment type="similarity">
    <text evidence="10">Belongs to the CDP-alcohol phosphatidyltransferase class-I family.</text>
</comment>
<feature type="transmembrane region" description="Helical" evidence="11">
    <location>
        <begin position="429"/>
        <end position="447"/>
    </location>
</feature>
<dbReference type="Gene3D" id="1.20.120.1760">
    <property type="match status" value="1"/>
</dbReference>
<name>A0A934NBS9_9BACT</name>
<feature type="domain" description="MobA-like NTP transferase" evidence="12">
    <location>
        <begin position="22"/>
        <end position="129"/>
    </location>
</feature>
<keyword evidence="14" id="KW-1185">Reference proteome</keyword>
<dbReference type="EC" id="2.7.8.34" evidence="5"/>
<dbReference type="PROSITE" id="PS00379">
    <property type="entry name" value="CDP_ALCOHOL_P_TRANSF"/>
    <property type="match status" value="1"/>
</dbReference>
<protein>
    <recommendedName>
        <fullName evidence="6">Bifunctional IPC transferase and DIPP synthase</fullName>
        <ecNumber evidence="4">2.7.7.74</ecNumber>
        <ecNumber evidence="5">2.7.8.34</ecNumber>
    </recommendedName>
</protein>
<dbReference type="RefSeq" id="WP_338198462.1">
    <property type="nucleotide sequence ID" value="NZ_JAEKNR010000013.1"/>
</dbReference>
<dbReference type="AlphaFoldDB" id="A0A934NBS9"/>
<keyword evidence="8" id="KW-0548">Nucleotidyltransferase</keyword>
<comment type="caution">
    <text evidence="13">The sequence shown here is derived from an EMBL/GenBank/DDBJ whole genome shotgun (WGS) entry which is preliminary data.</text>
</comment>
<evidence type="ECO:0000256" key="5">
    <source>
        <dbReference type="ARBA" id="ARBA00013268"/>
    </source>
</evidence>
<dbReference type="PANTHER" id="PTHR43584">
    <property type="entry name" value="NUCLEOTIDYL TRANSFERASE"/>
    <property type="match status" value="1"/>
</dbReference>
<keyword evidence="7 10" id="KW-0808">Transferase</keyword>
<dbReference type="InterPro" id="IPR043130">
    <property type="entry name" value="CDP-OH_PTrfase_TM_dom"/>
</dbReference>
<dbReference type="GO" id="GO:0016779">
    <property type="term" value="F:nucleotidyltransferase activity"/>
    <property type="evidence" value="ECO:0007669"/>
    <property type="project" value="UniProtKB-KW"/>
</dbReference>
<comment type="similarity">
    <text evidence="2">In the C-terminal section; belongs to the CDP-alcohol phosphatidyltransferase class-I family.</text>
</comment>
<evidence type="ECO:0000256" key="1">
    <source>
        <dbReference type="ARBA" id="ARBA00000729"/>
    </source>
</evidence>
<organism evidence="13 14">
    <name type="scientific">Candidatus Nephthysia bennettiae</name>
    <dbReference type="NCBI Taxonomy" id="3127016"/>
    <lineage>
        <taxon>Bacteria</taxon>
        <taxon>Bacillati</taxon>
        <taxon>Candidatus Dormiibacterota</taxon>
        <taxon>Candidatus Dormibacteria</taxon>
        <taxon>Candidatus Dormibacterales</taxon>
        <taxon>Candidatus Dormibacteraceae</taxon>
        <taxon>Candidatus Nephthysia</taxon>
    </lineage>
</organism>
<dbReference type="InterPro" id="IPR029044">
    <property type="entry name" value="Nucleotide-diphossugar_trans"/>
</dbReference>
<evidence type="ECO:0000256" key="7">
    <source>
        <dbReference type="ARBA" id="ARBA00022679"/>
    </source>
</evidence>
<evidence type="ECO:0000256" key="9">
    <source>
        <dbReference type="ARBA" id="ARBA00049235"/>
    </source>
</evidence>
<proteinExistence type="inferred from homology"/>
<comment type="similarity">
    <text evidence="3">In the N-terminal section; belongs to the MobA family.</text>
</comment>
<dbReference type="SUPFAM" id="SSF53448">
    <property type="entry name" value="Nucleotide-diphospho-sugar transferases"/>
    <property type="match status" value="1"/>
</dbReference>
<evidence type="ECO:0000256" key="2">
    <source>
        <dbReference type="ARBA" id="ARBA00006982"/>
    </source>
</evidence>
<evidence type="ECO:0000256" key="11">
    <source>
        <dbReference type="SAM" id="Phobius"/>
    </source>
</evidence>
<dbReference type="InterPro" id="IPR048254">
    <property type="entry name" value="CDP_ALCOHOL_P_TRANSF_CS"/>
</dbReference>
<dbReference type="Pfam" id="PF01066">
    <property type="entry name" value="CDP-OH_P_transf"/>
    <property type="match status" value="1"/>
</dbReference>
<dbReference type="Pfam" id="PF12804">
    <property type="entry name" value="NTP_transf_3"/>
    <property type="match status" value="1"/>
</dbReference>
<comment type="catalytic activity">
    <reaction evidence="9">
        <text>CDP-1L-myo-inositol + 1D-myo-inositol 3-phosphate = bis(1L-myo-inositol) 3,1'-phosphate 1-phosphate + CMP + H(+)</text>
        <dbReference type="Rhea" id="RHEA:31327"/>
        <dbReference type="ChEBI" id="CHEBI:15378"/>
        <dbReference type="ChEBI" id="CHEBI:58401"/>
        <dbReference type="ChEBI" id="CHEBI:60377"/>
        <dbReference type="ChEBI" id="CHEBI:62573"/>
        <dbReference type="ChEBI" id="CHEBI:62576"/>
        <dbReference type="EC" id="2.7.8.34"/>
    </reaction>
</comment>
<evidence type="ECO:0000256" key="4">
    <source>
        <dbReference type="ARBA" id="ARBA00012504"/>
    </source>
</evidence>
<evidence type="ECO:0000256" key="6">
    <source>
        <dbReference type="ARBA" id="ARBA00018322"/>
    </source>
</evidence>
<evidence type="ECO:0000259" key="12">
    <source>
        <dbReference type="Pfam" id="PF12804"/>
    </source>
</evidence>
<accession>A0A934NBS9</accession>
<comment type="catalytic activity">
    <reaction evidence="1">
        <text>1D-myo-inositol 3-phosphate + CTP + H(+) = CDP-1L-myo-inositol + diphosphate</text>
        <dbReference type="Rhea" id="RHEA:30647"/>
        <dbReference type="ChEBI" id="CHEBI:15378"/>
        <dbReference type="ChEBI" id="CHEBI:33019"/>
        <dbReference type="ChEBI" id="CHEBI:37563"/>
        <dbReference type="ChEBI" id="CHEBI:58401"/>
        <dbReference type="ChEBI" id="CHEBI:62573"/>
        <dbReference type="EC" id="2.7.7.74"/>
    </reaction>
</comment>
<evidence type="ECO:0000256" key="3">
    <source>
        <dbReference type="ARBA" id="ARBA00007897"/>
    </source>
</evidence>
<sequence>MYKAKGPPAPVLSGAAHPPRTAVVLAAGYSQRLSPLTSGGSKLLLRLGGVTLIERTVRALRRQGVERVVVVLGHDEAKVAEALRRAAWDWVEIVRAQGWESGNGSSLAAAEPVVSDEPLFLLLVGDHLYGDAALDPLVTVGCPAALLDPHPVADVLVEATRVVVEDGTAVRFGKEVGSGWADCGAFLVPPAIFECQRQAAAGGDHGLAGAISRLAAICPLRAVPLPEDAWWQDVDTPADVRRATARLRHSLAKAQDGPVSRYLNRPLSTRISMLLAPARLSPDLVTWLAFALGVAAGALLASGQGLAGALVTHAASVLDGVDGELARLQLRASPRGALLDGFLDRLADVAIVAGLGLWSLTQGLNPSIALGLTVAASAGSLLSMATKDRIAALKLPRAPERSLGFLLGGRDGRLLLVTVLALLGRPALALAAVTIASLVSAVLRVALVRRGFAKPDSWPTA</sequence>
<keyword evidence="11" id="KW-0812">Transmembrane</keyword>
<keyword evidence="11" id="KW-1133">Transmembrane helix</keyword>
<evidence type="ECO:0000313" key="13">
    <source>
        <dbReference type="EMBL" id="MBJ7596632.1"/>
    </source>
</evidence>
<dbReference type="PANTHER" id="PTHR43584:SF8">
    <property type="entry name" value="N-ACETYLMURAMATE ALPHA-1-PHOSPHATE URIDYLYLTRANSFERASE"/>
    <property type="match status" value="1"/>
</dbReference>
<dbReference type="InterPro" id="IPR000462">
    <property type="entry name" value="CDP-OH_P_trans"/>
</dbReference>
<reference evidence="13" key="1">
    <citation type="submission" date="2020-10" db="EMBL/GenBank/DDBJ databases">
        <title>Ca. Dormibacterota MAGs.</title>
        <authorList>
            <person name="Montgomery K."/>
        </authorList>
    </citation>
    <scope>NUCLEOTIDE SEQUENCE [LARGE SCALE GENOMIC DNA]</scope>
    <source>
        <strain evidence="13">SC8812_S17_10</strain>
    </source>
</reference>
<gene>
    <name evidence="13" type="ORF">JF922_00895</name>
</gene>
<dbReference type="InterPro" id="IPR025877">
    <property type="entry name" value="MobA-like_NTP_Trfase"/>
</dbReference>